<reference evidence="1" key="1">
    <citation type="submission" date="2019-08" db="EMBL/GenBank/DDBJ databases">
        <authorList>
            <person name="Kucharzyk K."/>
            <person name="Murdoch R.W."/>
            <person name="Higgins S."/>
            <person name="Loffler F."/>
        </authorList>
    </citation>
    <scope>NUCLEOTIDE SEQUENCE</scope>
</reference>
<evidence type="ECO:0000313" key="1">
    <source>
        <dbReference type="EMBL" id="MPN07564.1"/>
    </source>
</evidence>
<dbReference type="SUPFAM" id="SSF49344">
    <property type="entry name" value="CBD9-like"/>
    <property type="match status" value="1"/>
</dbReference>
<name>A0A645F4M6_9ZZZZ</name>
<accession>A0A645F4M6</accession>
<organism evidence="1">
    <name type="scientific">bioreactor metagenome</name>
    <dbReference type="NCBI Taxonomy" id="1076179"/>
    <lineage>
        <taxon>unclassified sequences</taxon>
        <taxon>metagenomes</taxon>
        <taxon>ecological metagenomes</taxon>
    </lineage>
</organism>
<protein>
    <submittedName>
        <fullName evidence="1">Uncharacterized protein</fullName>
    </submittedName>
</protein>
<sequence length="305" mass="33705">MAANSRGVFADSRWLREAKGKRLVPGWDPEITVLSRIGPSGWRAALRIPFSAFGQEGPPREGTVWRANFCREEQPVPGGEYSSWAPVENSFHEIERWGILFFGKIPAAVISGVESSEPGIGANLLTVAIENSSGSSFYGTLLVRRRDSGKEIARMPVRLSGEEKQARLEVPYHLEGPGTFDFELLLMDAHGNELVYATRYGCSVSELLSCRLLQRELAGGQLEARLNVGVSRTSRADYRLRCALYRDSAVVASETVAGFSGTANLIFDTARLPPGEYELAVELLNPEHHVIARKTEAFKMLENMF</sequence>
<dbReference type="EMBL" id="VSSQ01053540">
    <property type="protein sequence ID" value="MPN07564.1"/>
    <property type="molecule type" value="Genomic_DNA"/>
</dbReference>
<dbReference type="AlphaFoldDB" id="A0A645F4M6"/>
<comment type="caution">
    <text evidence="1">The sequence shown here is derived from an EMBL/GenBank/DDBJ whole genome shotgun (WGS) entry which is preliminary data.</text>
</comment>
<proteinExistence type="predicted"/>
<gene>
    <name evidence="1" type="ORF">SDC9_154835</name>
</gene>
<dbReference type="Gene3D" id="2.60.40.1190">
    <property type="match status" value="1"/>
</dbReference>